<sequence>MRQVAQPNFCAVCTEGLWLRLLRRVSLIDKVSFYDSAVGGADVGIELSLVALAQFRSPAEAEYLARKGTKETYLIKWFTHGQEVNKWQNSTRVDVECRAVGIVEVEVEFVSSEIRKDEKEYTKDRYRLLLDC</sequence>
<comment type="caution">
    <text evidence="1">The sequence shown here is derived from an EMBL/GenBank/DDBJ whole genome shotgun (WGS) entry which is preliminary data.</text>
</comment>
<reference evidence="1 2" key="1">
    <citation type="journal article" date="2013" name="J. Biotechnol.">
        <title>Establishment and interpretation of the genome sequence of the phytopathogenic fungus Rhizoctonia solani AG1-IB isolate 7/3/14.</title>
        <authorList>
            <person name="Wibberg D.W."/>
            <person name="Jelonek L.J."/>
            <person name="Rupp O.R."/>
            <person name="Hennig M.H."/>
            <person name="Eikmeyer F.E."/>
            <person name="Goesmann A.G."/>
            <person name="Hartmann A.H."/>
            <person name="Borriss R.B."/>
            <person name="Grosch R.G."/>
            <person name="Puehler A.P."/>
            <person name="Schlueter A.S."/>
        </authorList>
    </citation>
    <scope>NUCLEOTIDE SEQUENCE [LARGE SCALE GENOMIC DNA]</scope>
    <source>
        <strain evidence="2">AG1-IB / isolate 7/3/14</strain>
    </source>
</reference>
<name>M5BUJ0_THACB</name>
<evidence type="ECO:0000313" key="1">
    <source>
        <dbReference type="EMBL" id="CCO30901.1"/>
    </source>
</evidence>
<evidence type="ECO:0000313" key="2">
    <source>
        <dbReference type="Proteomes" id="UP000012065"/>
    </source>
</evidence>
<dbReference type="HOGENOM" id="CLU_1918508_0_0_1"/>
<dbReference type="EMBL" id="CAOJ01007163">
    <property type="protein sequence ID" value="CCO30901.1"/>
    <property type="molecule type" value="Genomic_DNA"/>
</dbReference>
<dbReference type="Proteomes" id="UP000012065">
    <property type="component" value="Unassembled WGS sequence"/>
</dbReference>
<organism evidence="1 2">
    <name type="scientific">Thanatephorus cucumeris (strain AG1-IB / isolate 7/3/14)</name>
    <name type="common">Lettuce bottom rot fungus</name>
    <name type="synonym">Rhizoctonia solani</name>
    <dbReference type="NCBI Taxonomy" id="1108050"/>
    <lineage>
        <taxon>Eukaryota</taxon>
        <taxon>Fungi</taxon>
        <taxon>Dikarya</taxon>
        <taxon>Basidiomycota</taxon>
        <taxon>Agaricomycotina</taxon>
        <taxon>Agaricomycetes</taxon>
        <taxon>Cantharellales</taxon>
        <taxon>Ceratobasidiaceae</taxon>
        <taxon>Rhizoctonia</taxon>
        <taxon>Rhizoctonia solani AG-1</taxon>
    </lineage>
</organism>
<dbReference type="AlphaFoldDB" id="M5BUJ0"/>
<gene>
    <name evidence="1" type="ORF">BN14_04934</name>
</gene>
<accession>M5BUJ0</accession>
<proteinExistence type="predicted"/>
<protein>
    <submittedName>
        <fullName evidence="1">Uncharacterized protein</fullName>
    </submittedName>
</protein>